<sequence length="111" mass="12362">MNAPEDVDFYLTLFKSAMYFFPTVSGDPSLWPELLRKQNPEIINKFIFSSDPVGTHLSHAVHSPKSVSAPHAPYPRTSHQTTTAIYEGGGPIVGRRLHEPTMHIPPLVENP</sequence>
<protein>
    <submittedName>
        <fullName evidence="3">DIOX_N domain-containing protein</fullName>
    </submittedName>
</protein>
<evidence type="ECO:0000313" key="3">
    <source>
        <dbReference type="WBParaSite" id="Hba_00243"/>
    </source>
</evidence>
<organism evidence="2 3">
    <name type="scientific">Heterorhabditis bacteriophora</name>
    <name type="common">Entomopathogenic nematode worm</name>
    <dbReference type="NCBI Taxonomy" id="37862"/>
    <lineage>
        <taxon>Eukaryota</taxon>
        <taxon>Metazoa</taxon>
        <taxon>Ecdysozoa</taxon>
        <taxon>Nematoda</taxon>
        <taxon>Chromadorea</taxon>
        <taxon>Rhabditida</taxon>
        <taxon>Rhabditina</taxon>
        <taxon>Rhabditomorpha</taxon>
        <taxon>Strongyloidea</taxon>
        <taxon>Heterorhabditidae</taxon>
        <taxon>Heterorhabditis</taxon>
    </lineage>
</organism>
<evidence type="ECO:0000256" key="1">
    <source>
        <dbReference type="SAM" id="MobiDB-lite"/>
    </source>
</evidence>
<name>A0A1I7W6J8_HETBA</name>
<proteinExistence type="predicted"/>
<evidence type="ECO:0000313" key="2">
    <source>
        <dbReference type="Proteomes" id="UP000095283"/>
    </source>
</evidence>
<accession>A0A1I7W6J8</accession>
<feature type="region of interest" description="Disordered" evidence="1">
    <location>
        <begin position="59"/>
        <end position="111"/>
    </location>
</feature>
<dbReference type="AlphaFoldDB" id="A0A1I7W6J8"/>
<reference evidence="3" key="1">
    <citation type="submission" date="2016-11" db="UniProtKB">
        <authorList>
            <consortium name="WormBaseParasite"/>
        </authorList>
    </citation>
    <scope>IDENTIFICATION</scope>
</reference>
<dbReference type="WBParaSite" id="Hba_00243">
    <property type="protein sequence ID" value="Hba_00243"/>
    <property type="gene ID" value="Hba_00243"/>
</dbReference>
<dbReference type="Proteomes" id="UP000095283">
    <property type="component" value="Unplaced"/>
</dbReference>
<keyword evidence="2" id="KW-1185">Reference proteome</keyword>